<keyword evidence="3" id="KW-1185">Reference proteome</keyword>
<dbReference type="AlphaFoldDB" id="A0AAD7DNG4"/>
<comment type="caution">
    <text evidence="2">The sequence shown here is derived from an EMBL/GenBank/DDBJ whole genome shotgun (WGS) entry which is preliminary data.</text>
</comment>
<dbReference type="EMBL" id="JARKIE010000038">
    <property type="protein sequence ID" value="KAJ7695480.1"/>
    <property type="molecule type" value="Genomic_DNA"/>
</dbReference>
<proteinExistence type="predicted"/>
<name>A0AAD7DNG4_MYCRO</name>
<evidence type="ECO:0000313" key="3">
    <source>
        <dbReference type="Proteomes" id="UP001221757"/>
    </source>
</evidence>
<dbReference type="Proteomes" id="UP001221757">
    <property type="component" value="Unassembled WGS sequence"/>
</dbReference>
<gene>
    <name evidence="2" type="ORF">B0H17DRAFT_433999</name>
</gene>
<reference evidence="2" key="1">
    <citation type="submission" date="2023-03" db="EMBL/GenBank/DDBJ databases">
        <title>Massive genome expansion in bonnet fungi (Mycena s.s.) driven by repeated elements and novel gene families across ecological guilds.</title>
        <authorList>
            <consortium name="Lawrence Berkeley National Laboratory"/>
            <person name="Harder C.B."/>
            <person name="Miyauchi S."/>
            <person name="Viragh M."/>
            <person name="Kuo A."/>
            <person name="Thoen E."/>
            <person name="Andreopoulos B."/>
            <person name="Lu D."/>
            <person name="Skrede I."/>
            <person name="Drula E."/>
            <person name="Henrissat B."/>
            <person name="Morin E."/>
            <person name="Kohler A."/>
            <person name="Barry K."/>
            <person name="LaButti K."/>
            <person name="Morin E."/>
            <person name="Salamov A."/>
            <person name="Lipzen A."/>
            <person name="Mereny Z."/>
            <person name="Hegedus B."/>
            <person name="Baldrian P."/>
            <person name="Stursova M."/>
            <person name="Weitz H."/>
            <person name="Taylor A."/>
            <person name="Grigoriev I.V."/>
            <person name="Nagy L.G."/>
            <person name="Martin F."/>
            <person name="Kauserud H."/>
        </authorList>
    </citation>
    <scope>NUCLEOTIDE SEQUENCE</scope>
    <source>
        <strain evidence="2">CBHHK067</strain>
    </source>
</reference>
<protein>
    <recommendedName>
        <fullName evidence="4">Aminoglycoside phosphotransferase domain-containing protein</fullName>
    </recommendedName>
</protein>
<accession>A0AAD7DNG4</accession>
<feature type="region of interest" description="Disordered" evidence="1">
    <location>
        <begin position="167"/>
        <end position="187"/>
    </location>
</feature>
<evidence type="ECO:0000256" key="1">
    <source>
        <dbReference type="SAM" id="MobiDB-lite"/>
    </source>
</evidence>
<sequence length="187" mass="20974">MDQCFIIPTRQSAWIKAHAGSAHARSQPGAEDSPDAHLAAYNTLLKLAPYVFPSESELTKPILNHPDFSLSNILVDGPEATRTGILDCTFRPLFKSFIIPKMFEIDMLWYMSSSIFRAIQQRTPRAPPSMPLPEDQKIMVELEKLHARFLAVPSLYASASRKRMDMEEISSARPSSGPRELSWLGNS</sequence>
<evidence type="ECO:0000313" key="2">
    <source>
        <dbReference type="EMBL" id="KAJ7695480.1"/>
    </source>
</evidence>
<evidence type="ECO:0008006" key="4">
    <source>
        <dbReference type="Google" id="ProtNLM"/>
    </source>
</evidence>
<organism evidence="2 3">
    <name type="scientific">Mycena rosella</name>
    <name type="common">Pink bonnet</name>
    <name type="synonym">Agaricus rosellus</name>
    <dbReference type="NCBI Taxonomy" id="1033263"/>
    <lineage>
        <taxon>Eukaryota</taxon>
        <taxon>Fungi</taxon>
        <taxon>Dikarya</taxon>
        <taxon>Basidiomycota</taxon>
        <taxon>Agaricomycotina</taxon>
        <taxon>Agaricomycetes</taxon>
        <taxon>Agaricomycetidae</taxon>
        <taxon>Agaricales</taxon>
        <taxon>Marasmiineae</taxon>
        <taxon>Mycenaceae</taxon>
        <taxon>Mycena</taxon>
    </lineage>
</organism>